<evidence type="ECO:0000313" key="2">
    <source>
        <dbReference type="Proteomes" id="UP000003416"/>
    </source>
</evidence>
<dbReference type="STRING" id="763034.HMPREF9446_02581"/>
<dbReference type="EMBL" id="AFBN01000050">
    <property type="protein sequence ID" value="EGF55758.1"/>
    <property type="molecule type" value="Genomic_DNA"/>
</dbReference>
<protein>
    <submittedName>
        <fullName evidence="1">Uncharacterized protein</fullName>
    </submittedName>
</protein>
<comment type="caution">
    <text evidence="1">The sequence shown here is derived from an EMBL/GenBank/DDBJ whole genome shotgun (WGS) entry which is preliminary data.</text>
</comment>
<keyword evidence="2" id="KW-1185">Reference proteome</keyword>
<reference evidence="1 2" key="1">
    <citation type="submission" date="2011-02" db="EMBL/GenBank/DDBJ databases">
        <authorList>
            <person name="Weinstock G."/>
            <person name="Sodergren E."/>
            <person name="Clifton S."/>
            <person name="Fulton L."/>
            <person name="Fulton B."/>
            <person name="Courtney L."/>
            <person name="Fronick C."/>
            <person name="Harrison M."/>
            <person name="Strong C."/>
            <person name="Farmer C."/>
            <person name="Delahaunty K."/>
            <person name="Markovic C."/>
            <person name="Hall O."/>
            <person name="Minx P."/>
            <person name="Tomlinson C."/>
            <person name="Mitreva M."/>
            <person name="Hou S."/>
            <person name="Chen J."/>
            <person name="Wollam A."/>
            <person name="Pepin K.H."/>
            <person name="Johnson M."/>
            <person name="Bhonagiri V."/>
            <person name="Zhang X."/>
            <person name="Suruliraj S."/>
            <person name="Warren W."/>
            <person name="Chinwalla A."/>
            <person name="Mardis E.R."/>
            <person name="Wilson R.K."/>
        </authorList>
    </citation>
    <scope>NUCLEOTIDE SEQUENCE [LARGE SCALE GENOMIC DNA]</scope>
    <source>
        <strain evidence="1 2">YIT 12057</strain>
    </source>
</reference>
<sequence length="60" mass="7146">MPELYIRQIVSICPACHIYTGLFHKDPLLLFAFIKHLMYFCSHKGNIVFIYKTNHLDRFS</sequence>
<name>F3PV07_9BACE</name>
<accession>F3PV07</accession>
<gene>
    <name evidence="1" type="ORF">HMPREF9446_02581</name>
</gene>
<proteinExistence type="predicted"/>
<dbReference type="HOGENOM" id="CLU_2931526_0_0_10"/>
<evidence type="ECO:0000313" key="1">
    <source>
        <dbReference type="EMBL" id="EGF55758.1"/>
    </source>
</evidence>
<dbReference type="AlphaFoldDB" id="F3PV07"/>
<dbReference type="Proteomes" id="UP000003416">
    <property type="component" value="Unassembled WGS sequence"/>
</dbReference>
<organism evidence="1 2">
    <name type="scientific">Bacteroides fluxus YIT 12057</name>
    <dbReference type="NCBI Taxonomy" id="763034"/>
    <lineage>
        <taxon>Bacteria</taxon>
        <taxon>Pseudomonadati</taxon>
        <taxon>Bacteroidota</taxon>
        <taxon>Bacteroidia</taxon>
        <taxon>Bacteroidales</taxon>
        <taxon>Bacteroidaceae</taxon>
        <taxon>Bacteroides</taxon>
    </lineage>
</organism>